<evidence type="ECO:0000256" key="2">
    <source>
        <dbReference type="ARBA" id="ARBA00022574"/>
    </source>
</evidence>
<dbReference type="Gene3D" id="2.130.10.10">
    <property type="entry name" value="YVTN repeat-like/Quinoprotein amine dehydrogenase"/>
    <property type="match status" value="1"/>
</dbReference>
<evidence type="ECO:0000313" key="8">
    <source>
        <dbReference type="Proteomes" id="UP000053447"/>
    </source>
</evidence>
<protein>
    <submittedName>
        <fullName evidence="7">Uncharacterized protein</fullName>
    </submittedName>
</protein>
<dbReference type="EMBL" id="LFWA01000013">
    <property type="protein sequence ID" value="KTW27868.1"/>
    <property type="molecule type" value="Genomic_DNA"/>
</dbReference>
<reference evidence="8" key="1">
    <citation type="journal article" date="2016" name="Nat. Commun.">
        <title>Genome analysis of three Pneumocystis species reveals adaptation mechanisms to life exclusively in mammalian hosts.</title>
        <authorList>
            <person name="Ma L."/>
            <person name="Chen Z."/>
            <person name="Huang D.W."/>
            <person name="Kutty G."/>
            <person name="Ishihara M."/>
            <person name="Wang H."/>
            <person name="Abouelleil A."/>
            <person name="Bishop L."/>
            <person name="Davey E."/>
            <person name="Deng R."/>
            <person name="Deng X."/>
            <person name="Fan L."/>
            <person name="Fantoni G."/>
            <person name="Fitzgerald M."/>
            <person name="Gogineni E."/>
            <person name="Goldberg J.M."/>
            <person name="Handley G."/>
            <person name="Hu X."/>
            <person name="Huber C."/>
            <person name="Jiao X."/>
            <person name="Jones K."/>
            <person name="Levin J.Z."/>
            <person name="Liu Y."/>
            <person name="Macdonald P."/>
            <person name="Melnikov A."/>
            <person name="Raley C."/>
            <person name="Sassi M."/>
            <person name="Sherman B.T."/>
            <person name="Song X."/>
            <person name="Sykes S."/>
            <person name="Tran B."/>
            <person name="Walsh L."/>
            <person name="Xia Y."/>
            <person name="Yang J."/>
            <person name="Young S."/>
            <person name="Zeng Q."/>
            <person name="Zheng X."/>
            <person name="Stephens R."/>
            <person name="Nusbaum C."/>
            <person name="Birren B.W."/>
            <person name="Azadi P."/>
            <person name="Lempicki R.A."/>
            <person name="Cuomo C.A."/>
            <person name="Kovacs J.A."/>
        </authorList>
    </citation>
    <scope>NUCLEOTIDE SEQUENCE [LARGE SCALE GENOMIC DNA]</scope>
    <source>
        <strain evidence="8">RU7</strain>
    </source>
</reference>
<comment type="subcellular location">
    <subcellularLocation>
        <location evidence="1 6">Nucleus</location>
    </subcellularLocation>
</comment>
<dbReference type="OrthoDB" id="339900at2759"/>
<name>A0A0W4ZHN2_PNEJ7</name>
<dbReference type="GO" id="GO:0005829">
    <property type="term" value="C:cytosol"/>
    <property type="evidence" value="ECO:0007669"/>
    <property type="project" value="TreeGrafter"/>
</dbReference>
<comment type="similarity">
    <text evidence="6">Belongs to the WD repeat TRM82 family.</text>
</comment>
<dbReference type="GO" id="GO:0043527">
    <property type="term" value="C:tRNA methyltransferase complex"/>
    <property type="evidence" value="ECO:0007669"/>
    <property type="project" value="TreeGrafter"/>
</dbReference>
<comment type="function">
    <text evidence="6">Required for the formation of N(7)-methylguanine at position 46 (m7G46) in tRNA. In the complex, it is required to stabilize and induce conformational changes of the catalytic subunit.</text>
</comment>
<evidence type="ECO:0000256" key="6">
    <source>
        <dbReference type="HAMAP-Rule" id="MF_03056"/>
    </source>
</evidence>
<keyword evidence="5 6" id="KW-0539">Nucleus</keyword>
<keyword evidence="8" id="KW-1185">Reference proteome</keyword>
<dbReference type="PANTHER" id="PTHR16288">
    <property type="entry name" value="WD40 REPEAT PROTEIN 4"/>
    <property type="match status" value="1"/>
</dbReference>
<dbReference type="GO" id="GO:0106004">
    <property type="term" value="P:tRNA (guanine-N7)-methylation"/>
    <property type="evidence" value="ECO:0007669"/>
    <property type="project" value="UniProtKB-UniRule"/>
</dbReference>
<comment type="caution">
    <text evidence="7">The sequence shown here is derived from an EMBL/GenBank/DDBJ whole genome shotgun (WGS) entry which is preliminary data.</text>
</comment>
<keyword evidence="3 6" id="KW-0819">tRNA processing</keyword>
<dbReference type="InterPro" id="IPR001680">
    <property type="entry name" value="WD40_rpt"/>
</dbReference>
<dbReference type="AlphaFoldDB" id="A0A0W4ZHN2"/>
<evidence type="ECO:0000256" key="3">
    <source>
        <dbReference type="ARBA" id="ARBA00022694"/>
    </source>
</evidence>
<dbReference type="eggNOG" id="KOG3914">
    <property type="taxonomic scope" value="Eukaryota"/>
</dbReference>
<dbReference type="InterPro" id="IPR015943">
    <property type="entry name" value="WD40/YVTN_repeat-like_dom_sf"/>
</dbReference>
<dbReference type="UniPathway" id="UPA00989"/>
<dbReference type="GO" id="GO:0005634">
    <property type="term" value="C:nucleus"/>
    <property type="evidence" value="ECO:0007669"/>
    <property type="project" value="UniProtKB-SubCell"/>
</dbReference>
<sequence length="375" mass="43090">MKHPIQVLLAHHQKDNIYLGIGQDIYVINSKTGEKIASWSLPKPIIIQQKETVNNISVVQCFSISTTYNLLFVSSNDKLLRIFDISEGLNLQDEKQCRKRPCTIVPIDSLSKVFVSDKFGDVYSFSLNQDSQIDIDTSPIPSNLVLGHISMITDMVVTHDSKYLITSDRDEHIKISHLPNCIVIKGYCLGHHEFVSKLCILSWEQDILISGGGDPYLFIWNWRTQELLCKIDLIDLFYEKLQSMDRINKDIYVLEKKKIAIIGIQEIPQKKEIAIIIEKVPLLLIFGDLISKKPTLKVIELLPGNPLSITLDKNNILWVSLDNSDDGNVPVIYLFPKNEEIEKIEMELNRTLTIEVNHKFYPLYNFAQIRKQRKD</sequence>
<comment type="pathway">
    <text evidence="6">tRNA modification; N(7)-methylguanine-tRNA biosynthesis.</text>
</comment>
<accession>A0A0W4ZHN2</accession>
<dbReference type="PANTHER" id="PTHR16288:SF0">
    <property type="entry name" value="TRNA (GUANINE-N(7)-)-METHYLTRANSFERASE NON-CATALYTIC SUBUNIT WDR4"/>
    <property type="match status" value="1"/>
</dbReference>
<dbReference type="InterPro" id="IPR036322">
    <property type="entry name" value="WD40_repeat_dom_sf"/>
</dbReference>
<dbReference type="GeneID" id="28941353"/>
<evidence type="ECO:0000256" key="4">
    <source>
        <dbReference type="ARBA" id="ARBA00022737"/>
    </source>
</evidence>
<dbReference type="STRING" id="1408657.A0A0W4ZHN2"/>
<organism evidence="7 8">
    <name type="scientific">Pneumocystis jirovecii (strain RU7)</name>
    <name type="common">Human pneumocystis pneumonia agent</name>
    <dbReference type="NCBI Taxonomy" id="1408657"/>
    <lineage>
        <taxon>Eukaryota</taxon>
        <taxon>Fungi</taxon>
        <taxon>Dikarya</taxon>
        <taxon>Ascomycota</taxon>
        <taxon>Taphrinomycotina</taxon>
        <taxon>Pneumocystomycetes</taxon>
        <taxon>Pneumocystaceae</taxon>
        <taxon>Pneumocystis</taxon>
    </lineage>
</organism>
<evidence type="ECO:0000256" key="1">
    <source>
        <dbReference type="ARBA" id="ARBA00004123"/>
    </source>
</evidence>
<evidence type="ECO:0000313" key="7">
    <source>
        <dbReference type="EMBL" id="KTW27868.1"/>
    </source>
</evidence>
<dbReference type="HAMAP" id="MF_03056">
    <property type="entry name" value="TRM82"/>
    <property type="match status" value="1"/>
</dbReference>
<dbReference type="RefSeq" id="XP_018228639.1">
    <property type="nucleotide sequence ID" value="XM_018375098.1"/>
</dbReference>
<evidence type="ECO:0000256" key="5">
    <source>
        <dbReference type="ARBA" id="ARBA00023242"/>
    </source>
</evidence>
<keyword evidence="4 6" id="KW-0677">Repeat</keyword>
<dbReference type="VEuPathDB" id="FungiDB:T551_02835"/>
<dbReference type="SUPFAM" id="SSF50978">
    <property type="entry name" value="WD40 repeat-like"/>
    <property type="match status" value="1"/>
</dbReference>
<proteinExistence type="inferred from homology"/>
<dbReference type="Proteomes" id="UP000053447">
    <property type="component" value="Unassembled WGS sequence"/>
</dbReference>
<keyword evidence="2 6" id="KW-0853">WD repeat</keyword>
<gene>
    <name evidence="7" type="ORF">T551_02835</name>
</gene>
<dbReference type="SMART" id="SM00320">
    <property type="entry name" value="WD40"/>
    <property type="match status" value="3"/>
</dbReference>
<dbReference type="InterPro" id="IPR028884">
    <property type="entry name" value="Trm82"/>
</dbReference>